<dbReference type="PANTHER" id="PTHR30231">
    <property type="entry name" value="DNA POLYMERASE III SUBUNIT EPSILON"/>
    <property type="match status" value="1"/>
</dbReference>
<dbReference type="SMART" id="SM00479">
    <property type="entry name" value="EXOIII"/>
    <property type="match status" value="1"/>
</dbReference>
<dbReference type="FunFam" id="3.30.420.10:FF:000040">
    <property type="entry name" value="Exonuclease family protein"/>
    <property type="match status" value="1"/>
</dbReference>
<keyword evidence="3" id="KW-0479">Metal-binding</keyword>
<keyword evidence="5" id="KW-0269">Exonuclease</keyword>
<dbReference type="PANTHER" id="PTHR30231:SF4">
    <property type="entry name" value="PROTEIN NEN2"/>
    <property type="match status" value="1"/>
</dbReference>
<feature type="compositionally biased region" description="Polar residues" evidence="7">
    <location>
        <begin position="215"/>
        <end position="229"/>
    </location>
</feature>
<feature type="region of interest" description="Disordered" evidence="7">
    <location>
        <begin position="204"/>
        <end position="229"/>
    </location>
</feature>
<dbReference type="CDD" id="cd06127">
    <property type="entry name" value="DEDDh"/>
    <property type="match status" value="1"/>
</dbReference>
<dbReference type="EMBL" id="JAATIP010000391">
    <property type="protein sequence ID" value="KAF4349606.1"/>
    <property type="molecule type" value="Genomic_DNA"/>
</dbReference>
<evidence type="ECO:0000256" key="4">
    <source>
        <dbReference type="ARBA" id="ARBA00022801"/>
    </source>
</evidence>
<dbReference type="Pfam" id="PF00929">
    <property type="entry name" value="RNase_T"/>
    <property type="match status" value="1"/>
</dbReference>
<dbReference type="GO" id="GO:0046872">
    <property type="term" value="F:metal ion binding"/>
    <property type="evidence" value="ECO:0007669"/>
    <property type="project" value="UniProtKB-KW"/>
</dbReference>
<dbReference type="Proteomes" id="UP000525078">
    <property type="component" value="Unassembled WGS sequence"/>
</dbReference>
<dbReference type="GO" id="GO:0008408">
    <property type="term" value="F:3'-5' exonuclease activity"/>
    <property type="evidence" value="ECO:0007669"/>
    <property type="project" value="TreeGrafter"/>
</dbReference>
<reference evidence="9 10" key="1">
    <citation type="journal article" date="2020" name="bioRxiv">
        <title>Sequence and annotation of 42 cannabis genomes reveals extensive copy number variation in cannabinoid synthesis and pathogen resistance genes.</title>
        <authorList>
            <person name="Mckernan K.J."/>
            <person name="Helbert Y."/>
            <person name="Kane L.T."/>
            <person name="Ebling H."/>
            <person name="Zhang L."/>
            <person name="Liu B."/>
            <person name="Eaton Z."/>
            <person name="Mclaughlin S."/>
            <person name="Kingan S."/>
            <person name="Baybayan P."/>
            <person name="Concepcion G."/>
            <person name="Jordan M."/>
            <person name="Riva A."/>
            <person name="Barbazuk W."/>
            <person name="Harkins T."/>
        </authorList>
    </citation>
    <scope>NUCLEOTIDE SEQUENCE [LARGE SCALE GENOMIC DNA]</scope>
    <source>
        <strain evidence="10">cv. Jamaican Lion 4</strain>
        <tissue evidence="9">Leaf</tissue>
    </source>
</reference>
<proteinExistence type="predicted"/>
<dbReference type="InterPro" id="IPR012337">
    <property type="entry name" value="RNaseH-like_sf"/>
</dbReference>
<feature type="domain" description="Exonuclease" evidence="8">
    <location>
        <begin position="9"/>
        <end position="183"/>
    </location>
</feature>
<comment type="cofactor">
    <cofactor evidence="1">
        <name>Mg(2+)</name>
        <dbReference type="ChEBI" id="CHEBI:18420"/>
    </cofactor>
</comment>
<evidence type="ECO:0000313" key="10">
    <source>
        <dbReference type="Proteomes" id="UP000525078"/>
    </source>
</evidence>
<dbReference type="SUPFAM" id="SSF53098">
    <property type="entry name" value="Ribonuclease H-like"/>
    <property type="match status" value="1"/>
</dbReference>
<evidence type="ECO:0000256" key="3">
    <source>
        <dbReference type="ARBA" id="ARBA00022723"/>
    </source>
</evidence>
<dbReference type="Gene3D" id="3.30.420.10">
    <property type="entry name" value="Ribonuclease H-like superfamily/Ribonuclease H"/>
    <property type="match status" value="1"/>
</dbReference>
<keyword evidence="6" id="KW-0460">Magnesium</keyword>
<organism evidence="9 10">
    <name type="scientific">Cannabis sativa</name>
    <name type="common">Hemp</name>
    <name type="synonym">Marijuana</name>
    <dbReference type="NCBI Taxonomy" id="3483"/>
    <lineage>
        <taxon>Eukaryota</taxon>
        <taxon>Viridiplantae</taxon>
        <taxon>Streptophyta</taxon>
        <taxon>Embryophyta</taxon>
        <taxon>Tracheophyta</taxon>
        <taxon>Spermatophyta</taxon>
        <taxon>Magnoliopsida</taxon>
        <taxon>eudicotyledons</taxon>
        <taxon>Gunneridae</taxon>
        <taxon>Pentapetalae</taxon>
        <taxon>rosids</taxon>
        <taxon>fabids</taxon>
        <taxon>Rosales</taxon>
        <taxon>Cannabaceae</taxon>
        <taxon>Cannabis</taxon>
    </lineage>
</organism>
<evidence type="ECO:0000256" key="2">
    <source>
        <dbReference type="ARBA" id="ARBA00022722"/>
    </source>
</evidence>
<dbReference type="InterPro" id="IPR013520">
    <property type="entry name" value="Ribonucl_H"/>
</dbReference>
<comment type="caution">
    <text evidence="9">The sequence shown here is derived from an EMBL/GenBank/DDBJ whole genome shotgun (WGS) entry which is preliminary data.</text>
</comment>
<dbReference type="InterPro" id="IPR036397">
    <property type="entry name" value="RNaseH_sf"/>
</dbReference>
<protein>
    <recommendedName>
        <fullName evidence="8">Exonuclease domain-containing protein</fullName>
    </recommendedName>
</protein>
<gene>
    <name evidence="9" type="ORF">F8388_003790</name>
</gene>
<keyword evidence="2" id="KW-0540">Nuclease</keyword>
<evidence type="ECO:0000313" key="9">
    <source>
        <dbReference type="EMBL" id="KAF4349606.1"/>
    </source>
</evidence>
<dbReference type="GO" id="GO:0003676">
    <property type="term" value="F:nucleic acid binding"/>
    <property type="evidence" value="ECO:0007669"/>
    <property type="project" value="InterPro"/>
</dbReference>
<evidence type="ECO:0000256" key="6">
    <source>
        <dbReference type="ARBA" id="ARBA00022842"/>
    </source>
</evidence>
<evidence type="ECO:0000259" key="8">
    <source>
        <dbReference type="SMART" id="SM00479"/>
    </source>
</evidence>
<evidence type="ECO:0000256" key="5">
    <source>
        <dbReference type="ARBA" id="ARBA00022839"/>
    </source>
</evidence>
<dbReference type="AlphaFoldDB" id="A0A7J6DUC7"/>
<evidence type="ECO:0000256" key="7">
    <source>
        <dbReference type="SAM" id="MobiDB-lite"/>
    </source>
</evidence>
<name>A0A7J6DUC7_CANSA</name>
<keyword evidence="4" id="KW-0378">Hydrolase</keyword>
<sequence length="499" mass="55374">MGSSEDRYEIAFFDVETTVPTRAGVKFAILEFGSILVCPRRLEELENYSTLVRPIDLSLISSLSVRCNGITREAVTAAPSFRDIADRVYDILHGRIWAGHNILRFDCARIREAYADIGRPAPEPKGTIDSLALLTQKFGRRAGDMKMATLATYFGLGQQTHRSLDDVRMNLEVLKYCATVLFLESSLPEILTTNSWISPNAITRSRSSNEKLSPEGTSSNVNLRPASLNNGNMQTLTSTNQMMIENHPISSLVVPNREAESNQPQQDPFNMAQLTTEIMVETANSQQTDVNMDERSISVSSDLSSTGEFLEPDSVSIPFISGSFVPFIRGSKKIKLMHGDNTLQLQCARLKVRFGISTKFIDLAGRPKLNFVVDAPPSLCTVLDSCNNIVQKMTVESESNSEWRPVVNRKFCPPNNPTIRLHIPTAVCGEIAIYATEIYQKESSGSVQRLVFSKFDAAELNSLLPPGTFVDAFFSLDPYDYQQNAGVRLVAKKLIIHSD</sequence>
<evidence type="ECO:0000256" key="1">
    <source>
        <dbReference type="ARBA" id="ARBA00001946"/>
    </source>
</evidence>
<accession>A0A7J6DUC7</accession>